<dbReference type="InterPro" id="IPR025403">
    <property type="entry name" value="TgpA-like_C"/>
</dbReference>
<dbReference type="EMBL" id="QORO01000005">
    <property type="protein sequence ID" value="RCK57198.1"/>
    <property type="molecule type" value="Genomic_DNA"/>
</dbReference>
<sequence>MISLAALPDADEAREWAEEELSKAVYQVTEPTLFDKVARAIGEFVQRLLSPNLSGGAFSPIWAVIIVAIVLGGIVLAFVIWGRPRGDHRTGSGGSAAVFDDDALSAAELRAASAAAAARGDWDEAIVMRFRALARGLDERGILHAPPGMTARALAADAGVFFPNLAGELAQSAALFDDVRYLRRHGSADAARALDELEARVAAASPAIAARAAFA</sequence>
<comment type="caution">
    <text evidence="3">The sequence shown here is derived from an EMBL/GenBank/DDBJ whole genome shotgun (WGS) entry which is preliminary data.</text>
</comment>
<feature type="domain" description="Protein-glutamine gamma-glutamyltransferase-like C-terminal" evidence="2">
    <location>
        <begin position="129"/>
        <end position="196"/>
    </location>
</feature>
<evidence type="ECO:0000313" key="3">
    <source>
        <dbReference type="EMBL" id="RCK57198.1"/>
    </source>
</evidence>
<feature type="transmembrane region" description="Helical" evidence="1">
    <location>
        <begin position="61"/>
        <end position="81"/>
    </location>
</feature>
<reference evidence="3 4" key="1">
    <citation type="submission" date="2018-07" db="EMBL/GenBank/DDBJ databases">
        <title>Microbacterium endoborsara sp. nov., a novel actinobacterium isolated from Borszczowia aralocaspica.</title>
        <authorList>
            <person name="An D."/>
        </authorList>
    </citation>
    <scope>NUCLEOTIDE SEQUENCE [LARGE SCALE GENOMIC DNA]</scope>
    <source>
        <strain evidence="3 4">C1.15228</strain>
    </source>
</reference>
<accession>A0A367XUA4</accession>
<keyword evidence="1" id="KW-1133">Transmembrane helix</keyword>
<evidence type="ECO:0000313" key="4">
    <source>
        <dbReference type="Proteomes" id="UP000253508"/>
    </source>
</evidence>
<proteinExistence type="predicted"/>
<evidence type="ECO:0000256" key="1">
    <source>
        <dbReference type="SAM" id="Phobius"/>
    </source>
</evidence>
<dbReference type="Proteomes" id="UP000253508">
    <property type="component" value="Unassembled WGS sequence"/>
</dbReference>
<name>A0A367XUA4_9MICO</name>
<evidence type="ECO:0000259" key="2">
    <source>
        <dbReference type="Pfam" id="PF13559"/>
    </source>
</evidence>
<gene>
    <name evidence="3" type="ORF">DTO57_12905</name>
</gene>
<keyword evidence="1" id="KW-0472">Membrane</keyword>
<dbReference type="OrthoDB" id="3389322at2"/>
<protein>
    <submittedName>
        <fullName evidence="3">DUF4129 domain-containing protein</fullName>
    </submittedName>
</protein>
<keyword evidence="1" id="KW-0812">Transmembrane</keyword>
<dbReference type="Pfam" id="PF13559">
    <property type="entry name" value="DUF4129"/>
    <property type="match status" value="1"/>
</dbReference>
<keyword evidence="4" id="KW-1185">Reference proteome</keyword>
<dbReference type="AlphaFoldDB" id="A0A367XUA4"/>
<organism evidence="3 4">
    <name type="scientific">Microbacterium sorbitolivorans</name>
    <dbReference type="NCBI Taxonomy" id="1867410"/>
    <lineage>
        <taxon>Bacteria</taxon>
        <taxon>Bacillati</taxon>
        <taxon>Actinomycetota</taxon>
        <taxon>Actinomycetes</taxon>
        <taxon>Micrococcales</taxon>
        <taxon>Microbacteriaceae</taxon>
        <taxon>Microbacterium</taxon>
    </lineage>
</organism>
<dbReference type="RefSeq" id="WP_114118636.1">
    <property type="nucleotide sequence ID" value="NZ_BMHU01000005.1"/>
</dbReference>